<evidence type="ECO:0000313" key="2">
    <source>
        <dbReference type="Proteomes" id="UP001597237"/>
    </source>
</evidence>
<dbReference type="EMBL" id="JBHUEY010000001">
    <property type="protein sequence ID" value="MFD1783767.1"/>
    <property type="molecule type" value="Genomic_DNA"/>
</dbReference>
<dbReference type="Pfam" id="PF06698">
    <property type="entry name" value="DUF1192"/>
    <property type="match status" value="1"/>
</dbReference>
<gene>
    <name evidence="1" type="ORF">ACFSC0_10210</name>
</gene>
<keyword evidence="2" id="KW-1185">Reference proteome</keyword>
<reference evidence="2" key="1">
    <citation type="journal article" date="2019" name="Int. J. Syst. Evol. Microbiol.">
        <title>The Global Catalogue of Microorganisms (GCM) 10K type strain sequencing project: providing services to taxonomists for standard genome sequencing and annotation.</title>
        <authorList>
            <consortium name="The Broad Institute Genomics Platform"/>
            <consortium name="The Broad Institute Genome Sequencing Center for Infectious Disease"/>
            <person name="Wu L."/>
            <person name="Ma J."/>
        </authorList>
    </citation>
    <scope>NUCLEOTIDE SEQUENCE [LARGE SCALE GENOMIC DNA]</scope>
    <source>
        <strain evidence="2">DFY28</strain>
    </source>
</reference>
<evidence type="ECO:0000313" key="1">
    <source>
        <dbReference type="EMBL" id="MFD1783767.1"/>
    </source>
</evidence>
<comment type="caution">
    <text evidence="1">The sequence shown here is derived from an EMBL/GenBank/DDBJ whole genome shotgun (WGS) entry which is preliminary data.</text>
</comment>
<proteinExistence type="predicted"/>
<organism evidence="1 2">
    <name type="scientific">Phenylobacterium terrae</name>
    <dbReference type="NCBI Taxonomy" id="2665495"/>
    <lineage>
        <taxon>Bacteria</taxon>
        <taxon>Pseudomonadati</taxon>
        <taxon>Pseudomonadota</taxon>
        <taxon>Alphaproteobacteria</taxon>
        <taxon>Caulobacterales</taxon>
        <taxon>Caulobacteraceae</taxon>
        <taxon>Phenylobacterium</taxon>
    </lineage>
</organism>
<accession>A0ABW4N0P1</accession>
<dbReference type="RefSeq" id="WP_377283042.1">
    <property type="nucleotide sequence ID" value="NZ_JBHRSI010000008.1"/>
</dbReference>
<dbReference type="Proteomes" id="UP001597237">
    <property type="component" value="Unassembled WGS sequence"/>
</dbReference>
<sequence>MAIDEPADVRIGRGQRLAEAVREDLELFGVAELEERIAILNGEIARVQAQIDKKRSGRAAADALFSGGKN</sequence>
<protein>
    <submittedName>
        <fullName evidence="1">DUF1192 domain-containing protein</fullName>
    </submittedName>
</protein>
<dbReference type="InterPro" id="IPR009579">
    <property type="entry name" value="DUF1192"/>
</dbReference>
<name>A0ABW4N0P1_9CAUL</name>